<sequence length="221" mass="25076">MPSVNWFSRKKTETKLHTAVSEIRRGDGYWIRRVLPNFALSIFPHIRLLTITAARFDYMSEENFSKVLRHLSSPTTITHLALRHCVFLSQNHLIQALSSIKSLGAVNLWCPILRIILKCHDKPQSAISTLHASVSSLTIYIDSAEDIIWMARIISVTGASLKRLNIRLRSRMITRNKSMDEFYSALNFDCRPSLEIIAFDSLSLGTSKDGLDGRMKTVTSL</sequence>
<gene>
    <name evidence="1" type="ORF">EDD18DRAFT_440678</name>
</gene>
<dbReference type="AlphaFoldDB" id="A0AA39Q158"/>
<dbReference type="Proteomes" id="UP001175228">
    <property type="component" value="Unassembled WGS sequence"/>
</dbReference>
<accession>A0AA39Q158</accession>
<reference evidence="1" key="1">
    <citation type="submission" date="2023-06" db="EMBL/GenBank/DDBJ databases">
        <authorList>
            <consortium name="Lawrence Berkeley National Laboratory"/>
            <person name="Ahrendt S."/>
            <person name="Sahu N."/>
            <person name="Indic B."/>
            <person name="Wong-Bajracharya J."/>
            <person name="Merenyi Z."/>
            <person name="Ke H.-M."/>
            <person name="Monk M."/>
            <person name="Kocsube S."/>
            <person name="Drula E."/>
            <person name="Lipzen A."/>
            <person name="Balint B."/>
            <person name="Henrissat B."/>
            <person name="Andreopoulos B."/>
            <person name="Martin F.M."/>
            <person name="Harder C.B."/>
            <person name="Rigling D."/>
            <person name="Ford K.L."/>
            <person name="Foster G.D."/>
            <person name="Pangilinan J."/>
            <person name="Papanicolaou A."/>
            <person name="Barry K."/>
            <person name="LaButti K."/>
            <person name="Viragh M."/>
            <person name="Koriabine M."/>
            <person name="Yan M."/>
            <person name="Riley R."/>
            <person name="Champramary S."/>
            <person name="Plett K.L."/>
            <person name="Tsai I.J."/>
            <person name="Slot J."/>
            <person name="Sipos G."/>
            <person name="Plett J."/>
            <person name="Nagy L.G."/>
            <person name="Grigoriev I.V."/>
        </authorList>
    </citation>
    <scope>NUCLEOTIDE SEQUENCE</scope>
    <source>
        <strain evidence="1">HWK02</strain>
    </source>
</reference>
<evidence type="ECO:0000313" key="1">
    <source>
        <dbReference type="EMBL" id="KAK0492893.1"/>
    </source>
</evidence>
<keyword evidence="2" id="KW-1185">Reference proteome</keyword>
<proteinExistence type="predicted"/>
<comment type="caution">
    <text evidence="1">The sequence shown here is derived from an EMBL/GenBank/DDBJ whole genome shotgun (WGS) entry which is preliminary data.</text>
</comment>
<protein>
    <submittedName>
        <fullName evidence="1">Uncharacterized protein</fullName>
    </submittedName>
</protein>
<name>A0AA39Q158_9AGAR</name>
<organism evidence="1 2">
    <name type="scientific">Armillaria luteobubalina</name>
    <dbReference type="NCBI Taxonomy" id="153913"/>
    <lineage>
        <taxon>Eukaryota</taxon>
        <taxon>Fungi</taxon>
        <taxon>Dikarya</taxon>
        <taxon>Basidiomycota</taxon>
        <taxon>Agaricomycotina</taxon>
        <taxon>Agaricomycetes</taxon>
        <taxon>Agaricomycetidae</taxon>
        <taxon>Agaricales</taxon>
        <taxon>Marasmiineae</taxon>
        <taxon>Physalacriaceae</taxon>
        <taxon>Armillaria</taxon>
    </lineage>
</organism>
<dbReference type="EMBL" id="JAUEPU010000027">
    <property type="protein sequence ID" value="KAK0492893.1"/>
    <property type="molecule type" value="Genomic_DNA"/>
</dbReference>
<evidence type="ECO:0000313" key="2">
    <source>
        <dbReference type="Proteomes" id="UP001175228"/>
    </source>
</evidence>